<organism evidence="5 6">
    <name type="scientific">Qipengyuania gaetbuli</name>
    <dbReference type="NCBI Taxonomy" id="266952"/>
    <lineage>
        <taxon>Bacteria</taxon>
        <taxon>Pseudomonadati</taxon>
        <taxon>Pseudomonadota</taxon>
        <taxon>Alphaproteobacteria</taxon>
        <taxon>Sphingomonadales</taxon>
        <taxon>Erythrobacteraceae</taxon>
        <taxon>Qipengyuania</taxon>
    </lineage>
</organism>
<dbReference type="RefSeq" id="WP_160607281.1">
    <property type="nucleotide sequence ID" value="NZ_WTYF01000004.1"/>
</dbReference>
<dbReference type="NCBIfam" id="TIGR00254">
    <property type="entry name" value="GGDEF"/>
    <property type="match status" value="1"/>
</dbReference>
<dbReference type="InterPro" id="IPR000160">
    <property type="entry name" value="GGDEF_dom"/>
</dbReference>
<gene>
    <name evidence="5" type="ORF">GRI42_05230</name>
</gene>
<feature type="transmembrane region" description="Helical" evidence="3">
    <location>
        <begin position="60"/>
        <end position="81"/>
    </location>
</feature>
<feature type="transmembrane region" description="Helical" evidence="3">
    <location>
        <begin position="93"/>
        <end position="113"/>
    </location>
</feature>
<feature type="transmembrane region" description="Helical" evidence="3">
    <location>
        <begin position="152"/>
        <end position="169"/>
    </location>
</feature>
<keyword evidence="6" id="KW-1185">Reference proteome</keyword>
<dbReference type="AlphaFoldDB" id="A0A844XYQ9"/>
<dbReference type="PANTHER" id="PTHR45138:SF9">
    <property type="entry name" value="DIGUANYLATE CYCLASE DGCM-RELATED"/>
    <property type="match status" value="1"/>
</dbReference>
<dbReference type="PANTHER" id="PTHR45138">
    <property type="entry name" value="REGULATORY COMPONENTS OF SENSORY TRANSDUCTION SYSTEM"/>
    <property type="match status" value="1"/>
</dbReference>
<dbReference type="InterPro" id="IPR043128">
    <property type="entry name" value="Rev_trsase/Diguanyl_cyclase"/>
</dbReference>
<comment type="catalytic activity">
    <reaction evidence="2">
        <text>2 GTP = 3',3'-c-di-GMP + 2 diphosphate</text>
        <dbReference type="Rhea" id="RHEA:24898"/>
        <dbReference type="ChEBI" id="CHEBI:33019"/>
        <dbReference type="ChEBI" id="CHEBI:37565"/>
        <dbReference type="ChEBI" id="CHEBI:58805"/>
        <dbReference type="EC" id="2.7.7.65"/>
    </reaction>
</comment>
<proteinExistence type="predicted"/>
<comment type="caution">
    <text evidence="5">The sequence shown here is derived from an EMBL/GenBank/DDBJ whole genome shotgun (WGS) entry which is preliminary data.</text>
</comment>
<evidence type="ECO:0000259" key="4">
    <source>
        <dbReference type="PROSITE" id="PS50887"/>
    </source>
</evidence>
<dbReference type="InterPro" id="IPR050469">
    <property type="entry name" value="Diguanylate_Cyclase"/>
</dbReference>
<name>A0A844XYQ9_9SPHN</name>
<feature type="transmembrane region" description="Helical" evidence="3">
    <location>
        <begin position="175"/>
        <end position="196"/>
    </location>
</feature>
<accession>A0A844XYQ9</accession>
<dbReference type="SMART" id="SM00267">
    <property type="entry name" value="GGDEF"/>
    <property type="match status" value="1"/>
</dbReference>
<dbReference type="Pfam" id="PF00990">
    <property type="entry name" value="GGDEF"/>
    <property type="match status" value="1"/>
</dbReference>
<keyword evidence="3" id="KW-0812">Transmembrane</keyword>
<protein>
    <recommendedName>
        <fullName evidence="1">diguanylate cyclase</fullName>
        <ecNumber evidence="1">2.7.7.65</ecNumber>
    </recommendedName>
</protein>
<evidence type="ECO:0000256" key="1">
    <source>
        <dbReference type="ARBA" id="ARBA00012528"/>
    </source>
</evidence>
<dbReference type="PROSITE" id="PS50887">
    <property type="entry name" value="GGDEF"/>
    <property type="match status" value="1"/>
</dbReference>
<feature type="transmembrane region" description="Helical" evidence="3">
    <location>
        <begin position="125"/>
        <end position="145"/>
    </location>
</feature>
<dbReference type="EMBL" id="WTYF01000004">
    <property type="protein sequence ID" value="MXO50706.1"/>
    <property type="molecule type" value="Genomic_DNA"/>
</dbReference>
<evidence type="ECO:0000256" key="2">
    <source>
        <dbReference type="ARBA" id="ARBA00034247"/>
    </source>
</evidence>
<reference evidence="5 6" key="1">
    <citation type="submission" date="2019-12" db="EMBL/GenBank/DDBJ databases">
        <title>Genomic-based taxomic classification of the family Erythrobacteraceae.</title>
        <authorList>
            <person name="Xu L."/>
        </authorList>
    </citation>
    <scope>NUCLEOTIDE SEQUENCE [LARGE SCALE GENOMIC DNA]</scope>
    <source>
        <strain evidence="5 6">DSM 16225</strain>
    </source>
</reference>
<evidence type="ECO:0000313" key="6">
    <source>
        <dbReference type="Proteomes" id="UP000444185"/>
    </source>
</evidence>
<evidence type="ECO:0000313" key="5">
    <source>
        <dbReference type="EMBL" id="MXO50706.1"/>
    </source>
</evidence>
<sequence length="389" mass="42618">MSEAQAFGTVTERDADWVRESWRETVRSVLITEHRAFPANVLSVILFAGAASFLPNASAYILPLLMRVLALVGAHLSYNHLRSRIEKGAPLEPALRLLGVMLFFGGMSWAYLLLPSLDPTVDHPLRVLVAGGTLVGVALIVTMTATLRLPTLAYVAGFLITLFAGVMLGEPDAAFVYSVGVTLLAAGVLIFAFANVRQREASADMLVENRRLNEDLAEALAHAEFLAGHDPLTGLYNRRALFEERLVEGAHNDTAHMLLIDLDHFKKLNDSFGHDMGDRALIEASKLMRDVMRDYGPGYHFAARLGGEEFCLFIDEPDAAKALVFAEDLREAFSQLHEAVGLPAGALSASIGLTHHDRGETVDLSLQRADAAMYDAKTQGRNRVRRVER</sequence>
<evidence type="ECO:0000256" key="3">
    <source>
        <dbReference type="SAM" id="Phobius"/>
    </source>
</evidence>
<feature type="transmembrane region" description="Helical" evidence="3">
    <location>
        <begin position="37"/>
        <end position="54"/>
    </location>
</feature>
<dbReference type="OrthoDB" id="9812260at2"/>
<dbReference type="Proteomes" id="UP000444185">
    <property type="component" value="Unassembled WGS sequence"/>
</dbReference>
<dbReference type="Gene3D" id="3.30.70.270">
    <property type="match status" value="1"/>
</dbReference>
<keyword evidence="3" id="KW-1133">Transmembrane helix</keyword>
<dbReference type="SUPFAM" id="SSF55073">
    <property type="entry name" value="Nucleotide cyclase"/>
    <property type="match status" value="1"/>
</dbReference>
<dbReference type="CDD" id="cd01949">
    <property type="entry name" value="GGDEF"/>
    <property type="match status" value="1"/>
</dbReference>
<keyword evidence="3" id="KW-0472">Membrane</keyword>
<feature type="domain" description="GGDEF" evidence="4">
    <location>
        <begin position="253"/>
        <end position="389"/>
    </location>
</feature>
<dbReference type="GO" id="GO:0005886">
    <property type="term" value="C:plasma membrane"/>
    <property type="evidence" value="ECO:0007669"/>
    <property type="project" value="TreeGrafter"/>
</dbReference>
<dbReference type="EC" id="2.7.7.65" evidence="1"/>
<dbReference type="GO" id="GO:1902201">
    <property type="term" value="P:negative regulation of bacterial-type flagellum-dependent cell motility"/>
    <property type="evidence" value="ECO:0007669"/>
    <property type="project" value="TreeGrafter"/>
</dbReference>
<dbReference type="InterPro" id="IPR029787">
    <property type="entry name" value="Nucleotide_cyclase"/>
</dbReference>
<dbReference type="GO" id="GO:0052621">
    <property type="term" value="F:diguanylate cyclase activity"/>
    <property type="evidence" value="ECO:0007669"/>
    <property type="project" value="UniProtKB-EC"/>
</dbReference>
<dbReference type="GO" id="GO:0043709">
    <property type="term" value="P:cell adhesion involved in single-species biofilm formation"/>
    <property type="evidence" value="ECO:0007669"/>
    <property type="project" value="TreeGrafter"/>
</dbReference>